<protein>
    <submittedName>
        <fullName evidence="2">Uncharacterized protein</fullName>
    </submittedName>
</protein>
<organism evidence="2 3">
    <name type="scientific">Thraustotheca clavata</name>
    <dbReference type="NCBI Taxonomy" id="74557"/>
    <lineage>
        <taxon>Eukaryota</taxon>
        <taxon>Sar</taxon>
        <taxon>Stramenopiles</taxon>
        <taxon>Oomycota</taxon>
        <taxon>Saprolegniomycetes</taxon>
        <taxon>Saprolegniales</taxon>
        <taxon>Achlyaceae</taxon>
        <taxon>Thraustotheca</taxon>
    </lineage>
</organism>
<keyword evidence="3" id="KW-1185">Reference proteome</keyword>
<evidence type="ECO:0000313" key="2">
    <source>
        <dbReference type="EMBL" id="OQR95786.1"/>
    </source>
</evidence>
<proteinExistence type="predicted"/>
<name>A0A1V9ZCQ6_9STRA</name>
<comment type="caution">
    <text evidence="2">The sequence shown here is derived from an EMBL/GenBank/DDBJ whole genome shotgun (WGS) entry which is preliminary data.</text>
</comment>
<evidence type="ECO:0000313" key="3">
    <source>
        <dbReference type="Proteomes" id="UP000243217"/>
    </source>
</evidence>
<evidence type="ECO:0000256" key="1">
    <source>
        <dbReference type="SAM" id="MobiDB-lite"/>
    </source>
</evidence>
<dbReference type="OrthoDB" id="71612at2759"/>
<dbReference type="EMBL" id="JNBS01002034">
    <property type="protein sequence ID" value="OQR95786.1"/>
    <property type="molecule type" value="Genomic_DNA"/>
</dbReference>
<accession>A0A1V9ZCQ6</accession>
<feature type="region of interest" description="Disordered" evidence="1">
    <location>
        <begin position="48"/>
        <end position="70"/>
    </location>
</feature>
<dbReference type="AlphaFoldDB" id="A0A1V9ZCQ6"/>
<sequence>MQSYPHSQILFTRHLHAKNLNDEVKTLDDEASERKNWRQKYLRKLNLSKPEDDKQLRRASSMSNPIAIPKELPRTGSELWWDDDRRSSPLMLEKEDEDEDAHVVNDDWDLGLDSSAPKPSSMNVAPCGSFVPPHEILKKESKAGPGNFRKNVVVWM</sequence>
<dbReference type="Proteomes" id="UP000243217">
    <property type="component" value="Unassembled WGS sequence"/>
</dbReference>
<gene>
    <name evidence="2" type="ORF">THRCLA_22072</name>
</gene>
<reference evidence="2 3" key="1">
    <citation type="journal article" date="2014" name="Genome Biol. Evol.">
        <title>The secreted proteins of Achlya hypogyna and Thraustotheca clavata identify the ancestral oomycete secretome and reveal gene acquisitions by horizontal gene transfer.</title>
        <authorList>
            <person name="Misner I."/>
            <person name="Blouin N."/>
            <person name="Leonard G."/>
            <person name="Richards T.A."/>
            <person name="Lane C.E."/>
        </authorList>
    </citation>
    <scope>NUCLEOTIDE SEQUENCE [LARGE SCALE GENOMIC DNA]</scope>
    <source>
        <strain evidence="2 3">ATCC 34112</strain>
    </source>
</reference>